<evidence type="ECO:0000313" key="1">
    <source>
        <dbReference type="EMBL" id="MED6250659.1"/>
    </source>
</evidence>
<proteinExistence type="predicted"/>
<comment type="caution">
    <text evidence="1">The sequence shown here is derived from an EMBL/GenBank/DDBJ whole genome shotgun (WGS) entry which is preliminary data.</text>
</comment>
<name>A0ABU7BMM5_9TELE</name>
<accession>A0ABU7BMM5</accession>
<dbReference type="Proteomes" id="UP001345963">
    <property type="component" value="Unassembled WGS sequence"/>
</dbReference>
<protein>
    <submittedName>
        <fullName evidence="1">Uncharacterized protein</fullName>
    </submittedName>
</protein>
<evidence type="ECO:0000313" key="2">
    <source>
        <dbReference type="Proteomes" id="UP001345963"/>
    </source>
</evidence>
<sequence length="108" mass="12635">MKSKTFARGIQQDSKVETGGKAEEGLMVIRENTDLVKNLCELCLITEGKHLNHCDSERYRAFRYAHLRLTDVIDCWLMNVKTFPKIYSNELAINLYTLNFKWLTFTNK</sequence>
<dbReference type="EMBL" id="JAHUTI010059150">
    <property type="protein sequence ID" value="MED6250659.1"/>
    <property type="molecule type" value="Genomic_DNA"/>
</dbReference>
<organism evidence="1 2">
    <name type="scientific">Ataeniobius toweri</name>
    <dbReference type="NCBI Taxonomy" id="208326"/>
    <lineage>
        <taxon>Eukaryota</taxon>
        <taxon>Metazoa</taxon>
        <taxon>Chordata</taxon>
        <taxon>Craniata</taxon>
        <taxon>Vertebrata</taxon>
        <taxon>Euteleostomi</taxon>
        <taxon>Actinopterygii</taxon>
        <taxon>Neopterygii</taxon>
        <taxon>Teleostei</taxon>
        <taxon>Neoteleostei</taxon>
        <taxon>Acanthomorphata</taxon>
        <taxon>Ovalentaria</taxon>
        <taxon>Atherinomorphae</taxon>
        <taxon>Cyprinodontiformes</taxon>
        <taxon>Goodeidae</taxon>
        <taxon>Ataeniobius</taxon>
    </lineage>
</organism>
<gene>
    <name evidence="1" type="ORF">ATANTOWER_003901</name>
</gene>
<reference evidence="1 2" key="1">
    <citation type="submission" date="2021-07" db="EMBL/GenBank/DDBJ databases">
        <authorList>
            <person name="Palmer J.M."/>
        </authorList>
    </citation>
    <scope>NUCLEOTIDE SEQUENCE [LARGE SCALE GENOMIC DNA]</scope>
    <source>
        <strain evidence="1 2">AT_MEX2019</strain>
        <tissue evidence="1">Muscle</tissue>
    </source>
</reference>
<keyword evidence="2" id="KW-1185">Reference proteome</keyword>